<evidence type="ECO:0000313" key="2">
    <source>
        <dbReference type="EMBL" id="GGC78262.1"/>
    </source>
</evidence>
<gene>
    <name evidence="2" type="ORF">GCM10010994_40620</name>
</gene>
<dbReference type="InterPro" id="IPR000073">
    <property type="entry name" value="AB_hydrolase_1"/>
</dbReference>
<dbReference type="Gene3D" id="3.40.50.1820">
    <property type="entry name" value="alpha/beta hydrolase"/>
    <property type="match status" value="1"/>
</dbReference>
<feature type="domain" description="AB hydrolase-1" evidence="1">
    <location>
        <begin position="54"/>
        <end position="234"/>
    </location>
</feature>
<name>A0A916UME7_9HYPH</name>
<dbReference type="Proteomes" id="UP000637002">
    <property type="component" value="Unassembled WGS sequence"/>
</dbReference>
<evidence type="ECO:0000313" key="3">
    <source>
        <dbReference type="Proteomes" id="UP000637002"/>
    </source>
</evidence>
<sequence>MDGVSGTISERAVTFGLGDSLVGIITQASRPDPTLPVVVAINGGILVRSGQGRVYVSLARRLAALGYRMLRFDLSGIGDSLTRGDGLSPGNAAVDDIRLALDYFAAMGERVVLLGLCDGATLAAHRASLDRRVVGAMLIDPLIPRTARYRRLHLQQRLAHRTTWSELADGSHPLWRRLKMQVKGLTFSNSTTPPFDPNSPAVYAGLEAVYRGLVDNDVEVFALFTGGMQHRHCYREQLLDAFPAIDFGPRLRLEYFPSNDHHLEWPPHRVWLLDQITAWLQSAPFRDRPERELSDLSPRRNVQDM</sequence>
<dbReference type="InterPro" id="IPR029058">
    <property type="entry name" value="AB_hydrolase_fold"/>
</dbReference>
<evidence type="ECO:0000259" key="1">
    <source>
        <dbReference type="Pfam" id="PF12697"/>
    </source>
</evidence>
<dbReference type="Pfam" id="PF12697">
    <property type="entry name" value="Abhydrolase_6"/>
    <property type="match status" value="1"/>
</dbReference>
<dbReference type="AlphaFoldDB" id="A0A916UME7"/>
<accession>A0A916UME7</accession>
<reference evidence="2" key="2">
    <citation type="submission" date="2020-09" db="EMBL/GenBank/DDBJ databases">
        <authorList>
            <person name="Sun Q."/>
            <person name="Zhou Y."/>
        </authorList>
    </citation>
    <scope>NUCLEOTIDE SEQUENCE</scope>
    <source>
        <strain evidence="2">CGMCC 1.12919</strain>
    </source>
</reference>
<dbReference type="SUPFAM" id="SSF53474">
    <property type="entry name" value="alpha/beta-Hydrolases"/>
    <property type="match status" value="1"/>
</dbReference>
<keyword evidence="3" id="KW-1185">Reference proteome</keyword>
<organism evidence="2 3">
    <name type="scientific">Chelatococcus reniformis</name>
    <dbReference type="NCBI Taxonomy" id="1494448"/>
    <lineage>
        <taxon>Bacteria</taxon>
        <taxon>Pseudomonadati</taxon>
        <taxon>Pseudomonadota</taxon>
        <taxon>Alphaproteobacteria</taxon>
        <taxon>Hyphomicrobiales</taxon>
        <taxon>Chelatococcaceae</taxon>
        <taxon>Chelatococcus</taxon>
    </lineage>
</organism>
<dbReference type="EMBL" id="BMGG01000007">
    <property type="protein sequence ID" value="GGC78262.1"/>
    <property type="molecule type" value="Genomic_DNA"/>
</dbReference>
<comment type="caution">
    <text evidence="2">The sequence shown here is derived from an EMBL/GenBank/DDBJ whole genome shotgun (WGS) entry which is preliminary data.</text>
</comment>
<proteinExistence type="predicted"/>
<reference evidence="2" key="1">
    <citation type="journal article" date="2014" name="Int. J. Syst. Evol. Microbiol.">
        <title>Complete genome sequence of Corynebacterium casei LMG S-19264T (=DSM 44701T), isolated from a smear-ripened cheese.</title>
        <authorList>
            <consortium name="US DOE Joint Genome Institute (JGI-PGF)"/>
            <person name="Walter F."/>
            <person name="Albersmeier A."/>
            <person name="Kalinowski J."/>
            <person name="Ruckert C."/>
        </authorList>
    </citation>
    <scope>NUCLEOTIDE SEQUENCE</scope>
    <source>
        <strain evidence="2">CGMCC 1.12919</strain>
    </source>
</reference>
<dbReference type="RefSeq" id="WP_188610996.1">
    <property type="nucleotide sequence ID" value="NZ_BMGG01000007.1"/>
</dbReference>
<protein>
    <recommendedName>
        <fullName evidence="1">AB hydrolase-1 domain-containing protein</fullName>
    </recommendedName>
</protein>